<feature type="region of interest" description="Disordered" evidence="5">
    <location>
        <begin position="1"/>
        <end position="30"/>
    </location>
</feature>
<accession>J3L120</accession>
<dbReference type="OMA" id="RRNISCA"/>
<feature type="repeat" description="PPR" evidence="4">
    <location>
        <begin position="516"/>
        <end position="550"/>
    </location>
</feature>
<dbReference type="GO" id="GO:0010019">
    <property type="term" value="P:chloroplast-nucleus signaling pathway"/>
    <property type="evidence" value="ECO:0007669"/>
    <property type="project" value="TreeGrafter"/>
</dbReference>
<dbReference type="GO" id="GO:0009507">
    <property type="term" value="C:chloroplast"/>
    <property type="evidence" value="ECO:0007669"/>
    <property type="project" value="TreeGrafter"/>
</dbReference>
<dbReference type="PANTHER" id="PTHR47936">
    <property type="entry name" value="PPR_LONG DOMAIN-CONTAINING PROTEIN"/>
    <property type="match status" value="1"/>
</dbReference>
<keyword evidence="8" id="KW-1185">Reference proteome</keyword>
<feature type="repeat" description="PPR" evidence="4">
    <location>
        <begin position="411"/>
        <end position="445"/>
    </location>
</feature>
<feature type="compositionally biased region" description="Acidic residues" evidence="5">
    <location>
        <begin position="21"/>
        <end position="30"/>
    </location>
</feature>
<dbReference type="InterPro" id="IPR002885">
    <property type="entry name" value="PPR_rpt"/>
</dbReference>
<keyword evidence="2" id="KW-0677">Repeat</keyword>
<dbReference type="GO" id="GO:0031930">
    <property type="term" value="P:mitochondria-nucleus signaling pathway"/>
    <property type="evidence" value="ECO:0007669"/>
    <property type="project" value="TreeGrafter"/>
</dbReference>
<protein>
    <recommendedName>
        <fullName evidence="9">Pentacotripeptide-repeat region of PRORP domain-containing protein</fullName>
    </recommendedName>
</protein>
<feature type="repeat" description="PPR" evidence="4">
    <location>
        <begin position="235"/>
        <end position="269"/>
    </location>
</feature>
<dbReference type="NCBIfam" id="TIGR00756">
    <property type="entry name" value="PPR"/>
    <property type="match status" value="6"/>
</dbReference>
<sequence length="729" mass="83464">MTTTATRRWWKRRGGGGGGAGDDDDDLVPMDTQEQEEMVRSLEQKQAQQSRRWRCVFAGFLLGYAAFLGYSSFHHASAPWELRYHAYFMEDLSSPMVIVADWIAALACLFSVKGLLNSCKKWMWYSFYFSILVTLFWTYYILRLPRIRWDVAWLPFGPLMFEDVLQTQDCNIILRHYGETRRWDELSKVFGWMQEHDMLNVASYSSYFKYLGLSRNPAQALRVYGSIQEHSTRVHVSVCNSVLGCLVKNGRFDSSFKLYDEMIREGVSPDLFTYSTLLSGCMKLNHGYTKAMELVNELNSRGLQMDSVIYGTLLAICASHNCCEKAEEYFQKMKDEGHNPNLFHYSSLLNAYSENANYEKADLLMKDLRSSGLTPNKVILTTLLKVYSKGGLFEKARALLTELEASGFAEDEMPYCILIDGLVKERKIWDAMILFNEMKEKGVKSDGYAFSIMISALHRGGYHQESKQLAKEFEANNATYDLVMLNTSLRAYCSTNDMESVMLMLKKMDESNISPDAITFNTLIRYFCNAKVYHLAYKTIQDMHTKGHQLNEELCSEIMMQLGEAGFPSEAFSVYNMLRYGKRRVCKSLHEKVLCILVPAGLLKDAYIVVKDNAEFISRRSLGNFARSFVASGNINLINDVMKALHRSGWCISQDIFGKAIQRYIQKPDKKQLLLCLLDWMTGQGYSVDSSSRNLLLRNAQLFGQKQLIAEILSKQQEASRITGPRTKK</sequence>
<dbReference type="STRING" id="4533.J3L120"/>
<dbReference type="Gramene" id="OB01G29260.1">
    <property type="protein sequence ID" value="OB01G29260.1"/>
    <property type="gene ID" value="OB01G29260"/>
</dbReference>
<comment type="similarity">
    <text evidence="1">Belongs to the PPR family. P subfamily.</text>
</comment>
<feature type="transmembrane region" description="Helical" evidence="6">
    <location>
        <begin position="124"/>
        <end position="142"/>
    </location>
</feature>
<dbReference type="PROSITE" id="PS51375">
    <property type="entry name" value="PPR"/>
    <property type="match status" value="8"/>
</dbReference>
<evidence type="ECO:0008006" key="9">
    <source>
        <dbReference type="Google" id="ProtNLM"/>
    </source>
</evidence>
<dbReference type="InterPro" id="IPR011990">
    <property type="entry name" value="TPR-like_helical_dom_sf"/>
</dbReference>
<dbReference type="Pfam" id="PF13812">
    <property type="entry name" value="PPR_3"/>
    <property type="match status" value="1"/>
</dbReference>
<evidence type="ECO:0000256" key="2">
    <source>
        <dbReference type="ARBA" id="ARBA00022737"/>
    </source>
</evidence>
<evidence type="ECO:0000313" key="8">
    <source>
        <dbReference type="Proteomes" id="UP000006038"/>
    </source>
</evidence>
<evidence type="ECO:0000256" key="6">
    <source>
        <dbReference type="SAM" id="Phobius"/>
    </source>
</evidence>
<dbReference type="HOGENOM" id="CLU_022912_0_0_1"/>
<keyword evidence="3" id="KW-0809">Transit peptide</keyword>
<dbReference type="Pfam" id="PF01535">
    <property type="entry name" value="PPR"/>
    <property type="match status" value="1"/>
</dbReference>
<reference evidence="7" key="2">
    <citation type="submission" date="2013-04" db="UniProtKB">
        <authorList>
            <consortium name="EnsemblPlants"/>
        </authorList>
    </citation>
    <scope>IDENTIFICATION</scope>
</reference>
<evidence type="ECO:0000313" key="7">
    <source>
        <dbReference type="EnsemblPlants" id="OB01G29260.1"/>
    </source>
</evidence>
<dbReference type="EnsemblPlants" id="OB01G29260.1">
    <property type="protein sequence ID" value="OB01G29260.1"/>
    <property type="gene ID" value="OB01G29260"/>
</dbReference>
<name>J3L120_ORYBR</name>
<keyword evidence="6" id="KW-1133">Transmembrane helix</keyword>
<dbReference type="SUPFAM" id="SSF81901">
    <property type="entry name" value="HCP-like"/>
    <property type="match status" value="1"/>
</dbReference>
<keyword evidence="6" id="KW-0812">Transmembrane</keyword>
<dbReference type="eggNOG" id="KOG4197">
    <property type="taxonomic scope" value="Eukaryota"/>
</dbReference>
<dbReference type="Pfam" id="PF13041">
    <property type="entry name" value="PPR_2"/>
    <property type="match status" value="3"/>
</dbReference>
<proteinExistence type="inferred from homology"/>
<evidence type="ECO:0000256" key="3">
    <source>
        <dbReference type="ARBA" id="ARBA00022946"/>
    </source>
</evidence>
<feature type="repeat" description="PPR" evidence="4">
    <location>
        <begin position="481"/>
        <end position="515"/>
    </location>
</feature>
<feature type="repeat" description="PPR" evidence="4">
    <location>
        <begin position="376"/>
        <end position="410"/>
    </location>
</feature>
<reference evidence="7" key="1">
    <citation type="journal article" date="2013" name="Nat. Commun.">
        <title>Whole-genome sequencing of Oryza brachyantha reveals mechanisms underlying Oryza genome evolution.</title>
        <authorList>
            <person name="Chen J."/>
            <person name="Huang Q."/>
            <person name="Gao D."/>
            <person name="Wang J."/>
            <person name="Lang Y."/>
            <person name="Liu T."/>
            <person name="Li B."/>
            <person name="Bai Z."/>
            <person name="Luis Goicoechea J."/>
            <person name="Liang C."/>
            <person name="Chen C."/>
            <person name="Zhang W."/>
            <person name="Sun S."/>
            <person name="Liao Y."/>
            <person name="Zhang X."/>
            <person name="Yang L."/>
            <person name="Song C."/>
            <person name="Wang M."/>
            <person name="Shi J."/>
            <person name="Liu G."/>
            <person name="Liu J."/>
            <person name="Zhou H."/>
            <person name="Zhou W."/>
            <person name="Yu Q."/>
            <person name="An N."/>
            <person name="Chen Y."/>
            <person name="Cai Q."/>
            <person name="Wang B."/>
            <person name="Liu B."/>
            <person name="Min J."/>
            <person name="Huang Y."/>
            <person name="Wu H."/>
            <person name="Li Z."/>
            <person name="Zhang Y."/>
            <person name="Yin Y."/>
            <person name="Song W."/>
            <person name="Jiang J."/>
            <person name="Jackson S.A."/>
            <person name="Wing R.A."/>
            <person name="Wang J."/>
            <person name="Chen M."/>
        </authorList>
    </citation>
    <scope>NUCLEOTIDE SEQUENCE [LARGE SCALE GENOMIC DNA]</scope>
    <source>
        <strain evidence="7">cv. IRGC 101232</strain>
    </source>
</reference>
<feature type="repeat" description="PPR" evidence="4">
    <location>
        <begin position="341"/>
        <end position="375"/>
    </location>
</feature>
<dbReference type="AlphaFoldDB" id="J3L120"/>
<feature type="transmembrane region" description="Helical" evidence="6">
    <location>
        <begin position="55"/>
        <end position="73"/>
    </location>
</feature>
<evidence type="ECO:0000256" key="1">
    <source>
        <dbReference type="ARBA" id="ARBA00007626"/>
    </source>
</evidence>
<organism evidence="7">
    <name type="scientific">Oryza brachyantha</name>
    <name type="common">malo sina</name>
    <dbReference type="NCBI Taxonomy" id="4533"/>
    <lineage>
        <taxon>Eukaryota</taxon>
        <taxon>Viridiplantae</taxon>
        <taxon>Streptophyta</taxon>
        <taxon>Embryophyta</taxon>
        <taxon>Tracheophyta</taxon>
        <taxon>Spermatophyta</taxon>
        <taxon>Magnoliopsida</taxon>
        <taxon>Liliopsida</taxon>
        <taxon>Poales</taxon>
        <taxon>Poaceae</taxon>
        <taxon>BOP clade</taxon>
        <taxon>Oryzoideae</taxon>
        <taxon>Oryzeae</taxon>
        <taxon>Oryzinae</taxon>
        <taxon>Oryza</taxon>
    </lineage>
</organism>
<dbReference type="Gene3D" id="1.25.40.10">
    <property type="entry name" value="Tetratricopeptide repeat domain"/>
    <property type="match status" value="3"/>
</dbReference>
<dbReference type="PANTHER" id="PTHR47936:SF1">
    <property type="entry name" value="PENTATRICOPEPTIDE REPEAT-CONTAINING PROTEIN GUN1, CHLOROPLASTIC"/>
    <property type="match status" value="1"/>
</dbReference>
<evidence type="ECO:0000256" key="5">
    <source>
        <dbReference type="SAM" id="MobiDB-lite"/>
    </source>
</evidence>
<dbReference type="Proteomes" id="UP000006038">
    <property type="component" value="Chromosome 1"/>
</dbReference>
<evidence type="ECO:0000256" key="4">
    <source>
        <dbReference type="PROSITE-ProRule" id="PRU00708"/>
    </source>
</evidence>
<feature type="transmembrane region" description="Helical" evidence="6">
    <location>
        <begin position="93"/>
        <end position="112"/>
    </location>
</feature>
<keyword evidence="6" id="KW-0472">Membrane</keyword>
<feature type="repeat" description="PPR" evidence="4">
    <location>
        <begin position="306"/>
        <end position="340"/>
    </location>
</feature>
<feature type="repeat" description="PPR" evidence="4">
    <location>
        <begin position="270"/>
        <end position="305"/>
    </location>
</feature>